<accession>A0A3S9IBV5</accession>
<dbReference type="GO" id="GO:0051782">
    <property type="term" value="P:negative regulation of cell division"/>
    <property type="evidence" value="ECO:0007669"/>
    <property type="project" value="TreeGrafter"/>
</dbReference>
<feature type="region of interest" description="Disordered" evidence="3">
    <location>
        <begin position="1"/>
        <end position="39"/>
    </location>
</feature>
<keyword evidence="6" id="KW-1185">Reference proteome</keyword>
<dbReference type="PROSITE" id="PS50104">
    <property type="entry name" value="TIR"/>
    <property type="match status" value="1"/>
</dbReference>
<dbReference type="Gene3D" id="3.40.50.300">
    <property type="entry name" value="P-loop containing nucleotide triphosphate hydrolases"/>
    <property type="match status" value="1"/>
</dbReference>
<sequence>MGDDGEAGGTGQRQRADLPGGLRGRHEFPGRGAAAPTPQGIQELQRAVPQVRGIRGVSALPPGGTAPRGAHRRPPGRGPRVARRLAGPQTTAAWHARPRPTPPLWSMMNAGQIVTFYSYKGGVGRSFALANTAVVLARWGYRVLCVDWDLEAPGLSYYFDRHLTEPPRAGLLEMIEEARTAPDTARATALRHRTPVRFPEGARLDLITAGRKDDDSYISRLQQVDWEALYEKHDFGATLETWREEWMRQYDLVLVDSRTGITDSGGICTAQVPDVLVFAYTANDQNVDGVLQIVDRAMKARDGLPYDRPRLLTVPLLSRFDAQPEYKEGEKWRRRLADRMEPRLRDWAPRGSSPGELLQRVTIPYFPVWSFGELLPALSESPRNAEQVTYSIASLAALLARRLEDAGLLIENRDSYVEGAEQAAHRDFEADVFISHTRAQSALARAFGDLLRENGVTSRTAADNLESRADFIDRCRHLVMIVDETGEDPVQNRDTSLFLRRSVNAATERLTLPVVTSSAAIAQLPRLAASLQVFNLEDGSLSQAARAIAARIRQDSHSLRPHSSRGGGYDVYLSYASADSNWALALAENFKRVGLTVFVDVWELQPGDHWPSRLDAGLNSADTVVAVVSPAWIQSEHARREYDLAMQKEGRQRVIPVLVGDVVPPSHMAELVYVDFRHVETPREYLGQVQSLTRKILHLRDDEPVPSSGSVVLPDTLF</sequence>
<dbReference type="GO" id="GO:0005829">
    <property type="term" value="C:cytosol"/>
    <property type="evidence" value="ECO:0007669"/>
    <property type="project" value="TreeGrafter"/>
</dbReference>
<dbReference type="KEGG" id="saqu:EJC51_40360"/>
<gene>
    <name evidence="5" type="ORF">EJC51_40360</name>
</gene>
<dbReference type="Pfam" id="PF13676">
    <property type="entry name" value="TIR_2"/>
    <property type="match status" value="1"/>
</dbReference>
<name>A0A3S9IBV5_9ACTN</name>
<dbReference type="SMART" id="SM00255">
    <property type="entry name" value="TIR"/>
    <property type="match status" value="1"/>
</dbReference>
<dbReference type="PANTHER" id="PTHR43384">
    <property type="entry name" value="SEPTUM SITE-DETERMINING PROTEIN MIND HOMOLOG, CHLOROPLASTIC-RELATED"/>
    <property type="match status" value="1"/>
</dbReference>
<dbReference type="GO" id="GO:0009898">
    <property type="term" value="C:cytoplasmic side of plasma membrane"/>
    <property type="evidence" value="ECO:0007669"/>
    <property type="project" value="TreeGrafter"/>
</dbReference>
<dbReference type="PANTHER" id="PTHR43384:SF6">
    <property type="entry name" value="SEPTUM SITE-DETERMINING PROTEIN MIND HOMOLOG, CHLOROPLASTIC"/>
    <property type="match status" value="1"/>
</dbReference>
<protein>
    <submittedName>
        <fullName evidence="5">TIR domain-containing protein</fullName>
    </submittedName>
</protein>
<keyword evidence="1" id="KW-0547">Nucleotide-binding</keyword>
<dbReference type="GO" id="GO:0016887">
    <property type="term" value="F:ATP hydrolysis activity"/>
    <property type="evidence" value="ECO:0007669"/>
    <property type="project" value="TreeGrafter"/>
</dbReference>
<evidence type="ECO:0000256" key="1">
    <source>
        <dbReference type="ARBA" id="ARBA00022741"/>
    </source>
</evidence>
<evidence type="ECO:0000259" key="4">
    <source>
        <dbReference type="PROSITE" id="PS50104"/>
    </source>
</evidence>
<reference evidence="5 6" key="1">
    <citation type="submission" date="2018-12" db="EMBL/GenBank/DDBJ databases">
        <authorList>
            <person name="Li K."/>
        </authorList>
    </citation>
    <scope>NUCLEOTIDE SEQUENCE [LARGE SCALE GENOMIC DNA]</scope>
    <source>
        <strain evidence="6">CR22</strain>
    </source>
</reference>
<feature type="domain" description="TIR" evidence="4">
    <location>
        <begin position="567"/>
        <end position="697"/>
    </location>
</feature>
<proteinExistence type="predicted"/>
<dbReference type="Gene3D" id="3.40.50.10140">
    <property type="entry name" value="Toll/interleukin-1 receptor homology (TIR) domain"/>
    <property type="match status" value="1"/>
</dbReference>
<feature type="region of interest" description="Disordered" evidence="3">
    <location>
        <begin position="55"/>
        <end position="98"/>
    </location>
</feature>
<evidence type="ECO:0000313" key="6">
    <source>
        <dbReference type="Proteomes" id="UP000280197"/>
    </source>
</evidence>
<evidence type="ECO:0000313" key="5">
    <source>
        <dbReference type="EMBL" id="AZP21793.1"/>
    </source>
</evidence>
<dbReference type="Proteomes" id="UP000280197">
    <property type="component" value="Chromosome"/>
</dbReference>
<dbReference type="InterPro" id="IPR050625">
    <property type="entry name" value="ParA/MinD_ATPase"/>
</dbReference>
<dbReference type="InterPro" id="IPR027417">
    <property type="entry name" value="P-loop_NTPase"/>
</dbReference>
<dbReference type="InterPro" id="IPR035897">
    <property type="entry name" value="Toll_tir_struct_dom_sf"/>
</dbReference>
<dbReference type="NCBIfam" id="NF047398">
    <property type="entry name" value="AAA_KGGVGR"/>
    <property type="match status" value="1"/>
</dbReference>
<feature type="compositionally biased region" description="Basic residues" evidence="3">
    <location>
        <begin position="69"/>
        <end position="83"/>
    </location>
</feature>
<keyword evidence="2" id="KW-0067">ATP-binding</keyword>
<dbReference type="InterPro" id="IPR000157">
    <property type="entry name" value="TIR_dom"/>
</dbReference>
<evidence type="ECO:0000256" key="3">
    <source>
        <dbReference type="SAM" id="MobiDB-lite"/>
    </source>
</evidence>
<evidence type="ECO:0000256" key="2">
    <source>
        <dbReference type="ARBA" id="ARBA00022840"/>
    </source>
</evidence>
<dbReference type="EMBL" id="CP034463">
    <property type="protein sequence ID" value="AZP21793.1"/>
    <property type="molecule type" value="Genomic_DNA"/>
</dbReference>
<organism evidence="5 6">
    <name type="scientific">Streptomyces aquilus</name>
    <dbReference type="NCBI Taxonomy" id="2548456"/>
    <lineage>
        <taxon>Bacteria</taxon>
        <taxon>Bacillati</taxon>
        <taxon>Actinomycetota</taxon>
        <taxon>Actinomycetes</taxon>
        <taxon>Kitasatosporales</taxon>
        <taxon>Streptomycetaceae</taxon>
        <taxon>Streptomyces</taxon>
    </lineage>
</organism>
<dbReference type="SUPFAM" id="SSF52200">
    <property type="entry name" value="Toll/Interleukin receptor TIR domain"/>
    <property type="match status" value="1"/>
</dbReference>
<dbReference type="GO" id="GO:0005524">
    <property type="term" value="F:ATP binding"/>
    <property type="evidence" value="ECO:0007669"/>
    <property type="project" value="UniProtKB-KW"/>
</dbReference>
<dbReference type="GO" id="GO:0007165">
    <property type="term" value="P:signal transduction"/>
    <property type="evidence" value="ECO:0007669"/>
    <property type="project" value="InterPro"/>
</dbReference>
<dbReference type="AlphaFoldDB" id="A0A3S9IBV5"/>
<dbReference type="SUPFAM" id="SSF52540">
    <property type="entry name" value="P-loop containing nucleoside triphosphate hydrolases"/>
    <property type="match status" value="1"/>
</dbReference>